<dbReference type="RefSeq" id="WP_009261056.1">
    <property type="nucleotide sequence ID" value="NZ_KN174169.1"/>
</dbReference>
<comment type="caution">
    <text evidence="1">The sequence shown here is derived from an EMBL/GenBank/DDBJ whole genome shotgun (WGS) entry which is preliminary data.</text>
</comment>
<accession>A0A096B086</accession>
<dbReference type="HOGENOM" id="CLU_2914376_0_0_9"/>
<organism evidence="1 2">
    <name type="scientific">Flavonifractor plautii 1_3_50AFAA</name>
    <dbReference type="NCBI Taxonomy" id="742738"/>
    <lineage>
        <taxon>Bacteria</taxon>
        <taxon>Bacillati</taxon>
        <taxon>Bacillota</taxon>
        <taxon>Clostridia</taxon>
        <taxon>Eubacteriales</taxon>
        <taxon>Oscillospiraceae</taxon>
        <taxon>Flavonifractor</taxon>
    </lineage>
</organism>
<sequence length="61" mass="6975">MRIGEAYTFVPAAFGAEIGGKDTKTIPRRVTGHIEYINRAHRYFTVRVDTGRGILRESFKF</sequence>
<gene>
    <name evidence="1" type="ORF">HMPREF9460_04049</name>
</gene>
<reference evidence="1 2" key="1">
    <citation type="submission" date="2011-08" db="EMBL/GenBank/DDBJ databases">
        <title>The Genome Sequence of Clostridium orbiscindens 1_3_50AFAA.</title>
        <authorList>
            <consortium name="The Broad Institute Genome Sequencing Platform"/>
            <person name="Earl A."/>
            <person name="Ward D."/>
            <person name="Feldgarden M."/>
            <person name="Gevers D."/>
            <person name="Daigneault M."/>
            <person name="Strauss J."/>
            <person name="Allen-Vercoe E."/>
            <person name="Young S.K."/>
            <person name="Zeng Q."/>
            <person name="Gargeya S."/>
            <person name="Fitzgerald M."/>
            <person name="Haas B."/>
            <person name="Abouelleil A."/>
            <person name="Alvarado L."/>
            <person name="Arachchi H.M."/>
            <person name="Berlin A."/>
            <person name="Brown A."/>
            <person name="Chapman S.B."/>
            <person name="Chen Z."/>
            <person name="Dunbar C."/>
            <person name="Freedman E."/>
            <person name="Gearin G."/>
            <person name="Gellesch M."/>
            <person name="Goldberg J."/>
            <person name="Griggs A."/>
            <person name="Gujja S."/>
            <person name="Heiman D."/>
            <person name="Howarth C."/>
            <person name="Larson L."/>
            <person name="Lui A."/>
            <person name="MacDonald P.J.P."/>
            <person name="Montmayeur A."/>
            <person name="Murphy C."/>
            <person name="Neiman D."/>
            <person name="Pearson M."/>
            <person name="Priest M."/>
            <person name="Roberts A."/>
            <person name="Saif S."/>
            <person name="Shea T."/>
            <person name="Shenoy N."/>
            <person name="Sisk P."/>
            <person name="Stolte C."/>
            <person name="Sykes S."/>
            <person name="Wortman J."/>
            <person name="Nusbaum C."/>
            <person name="Birren B."/>
        </authorList>
    </citation>
    <scope>NUCLEOTIDE SEQUENCE [LARGE SCALE GENOMIC DNA]</scope>
    <source>
        <strain evidence="1 2">1_3_50AFAA</strain>
    </source>
</reference>
<evidence type="ECO:0000313" key="2">
    <source>
        <dbReference type="Proteomes" id="UP000029585"/>
    </source>
</evidence>
<evidence type="ECO:0000313" key="1">
    <source>
        <dbReference type="EMBL" id="KGF52371.1"/>
    </source>
</evidence>
<dbReference type="PATRIC" id="fig|742738.3.peg.4166"/>
<proteinExistence type="predicted"/>
<name>A0A096B086_FLAPL</name>
<protein>
    <submittedName>
        <fullName evidence="1">Uncharacterized protein</fullName>
    </submittedName>
</protein>
<dbReference type="AlphaFoldDB" id="A0A096B086"/>
<dbReference type="Proteomes" id="UP000029585">
    <property type="component" value="Unassembled WGS sequence"/>
</dbReference>
<keyword evidence="2" id="KW-1185">Reference proteome</keyword>
<dbReference type="EMBL" id="ADLO01000126">
    <property type="protein sequence ID" value="KGF52371.1"/>
    <property type="molecule type" value="Genomic_DNA"/>
</dbReference>